<sequence>MIIDTTGSDQFAIKQREFALKMLDAIPWPKRTLEEKKYFISCLPECLLKEVAEAMVEPKRCGGLEYGRRGGR</sequence>
<comment type="caution">
    <text evidence="1">The sequence shown here is derived from an EMBL/GenBank/DDBJ whole genome shotgun (WGS) entry which is preliminary data.</text>
</comment>
<organism evidence="1">
    <name type="scientific">marine sediment metagenome</name>
    <dbReference type="NCBI Taxonomy" id="412755"/>
    <lineage>
        <taxon>unclassified sequences</taxon>
        <taxon>metagenomes</taxon>
        <taxon>ecological metagenomes</taxon>
    </lineage>
</organism>
<accession>A0A0F9DKB8</accession>
<evidence type="ECO:0000313" key="1">
    <source>
        <dbReference type="EMBL" id="KKL18146.1"/>
    </source>
</evidence>
<proteinExistence type="predicted"/>
<dbReference type="EMBL" id="LAZR01038982">
    <property type="protein sequence ID" value="KKL18146.1"/>
    <property type="molecule type" value="Genomic_DNA"/>
</dbReference>
<protein>
    <submittedName>
        <fullName evidence="1">Uncharacterized protein</fullName>
    </submittedName>
</protein>
<reference evidence="1" key="1">
    <citation type="journal article" date="2015" name="Nature">
        <title>Complex archaea that bridge the gap between prokaryotes and eukaryotes.</title>
        <authorList>
            <person name="Spang A."/>
            <person name="Saw J.H."/>
            <person name="Jorgensen S.L."/>
            <person name="Zaremba-Niedzwiedzka K."/>
            <person name="Martijn J."/>
            <person name="Lind A.E."/>
            <person name="van Eijk R."/>
            <person name="Schleper C."/>
            <person name="Guy L."/>
            <person name="Ettema T.J."/>
        </authorList>
    </citation>
    <scope>NUCLEOTIDE SEQUENCE</scope>
</reference>
<name>A0A0F9DKB8_9ZZZZ</name>
<gene>
    <name evidence="1" type="ORF">LCGC14_2478430</name>
</gene>
<dbReference type="AlphaFoldDB" id="A0A0F9DKB8"/>